<dbReference type="GO" id="GO:0016020">
    <property type="term" value="C:membrane"/>
    <property type="evidence" value="ECO:0007669"/>
    <property type="project" value="InterPro"/>
</dbReference>
<evidence type="ECO:0008006" key="4">
    <source>
        <dbReference type="Google" id="ProtNLM"/>
    </source>
</evidence>
<organism evidence="2 3">
    <name type="scientific">Pelagomonas calceolata</name>
    <dbReference type="NCBI Taxonomy" id="35677"/>
    <lineage>
        <taxon>Eukaryota</taxon>
        <taxon>Sar</taxon>
        <taxon>Stramenopiles</taxon>
        <taxon>Ochrophyta</taxon>
        <taxon>Pelagophyceae</taxon>
        <taxon>Pelagomonadales</taxon>
        <taxon>Pelagomonadaceae</taxon>
        <taxon>Pelagomonas</taxon>
    </lineage>
</organism>
<dbReference type="InterPro" id="IPR003425">
    <property type="entry name" value="CCB3/YggT"/>
</dbReference>
<sequence>MVIPGDSAAEFVVISGTLNFLALYNALITARILLSWFPQAQGQPLLQPLFVVTDPFLNLFRGLGLNFGGLDFSILPAFFLLNALTNAVPALGADASVLLDPSTLM</sequence>
<dbReference type="Proteomes" id="UP000789595">
    <property type="component" value="Unassembled WGS sequence"/>
</dbReference>
<keyword evidence="1" id="KW-0812">Transmembrane</keyword>
<protein>
    <recommendedName>
        <fullName evidence="4">YggT family protein</fullName>
    </recommendedName>
</protein>
<dbReference type="PANTHER" id="PTHR33219:SF14">
    <property type="entry name" value="PROTEIN COFACTOR ASSEMBLY OF COMPLEX C SUBUNIT B CCB3, CHLOROPLASTIC-RELATED"/>
    <property type="match status" value="1"/>
</dbReference>
<dbReference type="OrthoDB" id="2066at2759"/>
<keyword evidence="1" id="KW-0472">Membrane</keyword>
<dbReference type="EMBL" id="CAKKNE010000003">
    <property type="protein sequence ID" value="CAH0370331.1"/>
    <property type="molecule type" value="Genomic_DNA"/>
</dbReference>
<dbReference type="AlphaFoldDB" id="A0A8J2X1G5"/>
<evidence type="ECO:0000313" key="3">
    <source>
        <dbReference type="Proteomes" id="UP000789595"/>
    </source>
</evidence>
<name>A0A8J2X1G5_9STRA</name>
<evidence type="ECO:0000256" key="1">
    <source>
        <dbReference type="SAM" id="Phobius"/>
    </source>
</evidence>
<gene>
    <name evidence="2" type="ORF">PECAL_3P02100</name>
</gene>
<accession>A0A8J2X1G5</accession>
<keyword evidence="1" id="KW-1133">Transmembrane helix</keyword>
<dbReference type="Pfam" id="PF02325">
    <property type="entry name" value="CCB3_YggT"/>
    <property type="match status" value="1"/>
</dbReference>
<reference evidence="2" key="1">
    <citation type="submission" date="2021-11" db="EMBL/GenBank/DDBJ databases">
        <authorList>
            <consortium name="Genoscope - CEA"/>
            <person name="William W."/>
        </authorList>
    </citation>
    <scope>NUCLEOTIDE SEQUENCE</scope>
</reference>
<proteinExistence type="predicted"/>
<keyword evidence="3" id="KW-1185">Reference proteome</keyword>
<dbReference type="PANTHER" id="PTHR33219">
    <property type="entry name" value="YLMG HOMOLOG PROTEIN 2, CHLOROPLASTIC"/>
    <property type="match status" value="1"/>
</dbReference>
<evidence type="ECO:0000313" key="2">
    <source>
        <dbReference type="EMBL" id="CAH0370331.1"/>
    </source>
</evidence>
<comment type="caution">
    <text evidence="2">The sequence shown here is derived from an EMBL/GenBank/DDBJ whole genome shotgun (WGS) entry which is preliminary data.</text>
</comment>
<feature type="transmembrane region" description="Helical" evidence="1">
    <location>
        <begin position="12"/>
        <end position="34"/>
    </location>
</feature>